<protein>
    <submittedName>
        <fullName evidence="1">YueI family protein</fullName>
    </submittedName>
</protein>
<accession>A0A859FCE9</accession>
<keyword evidence="2" id="KW-1185">Reference proteome</keyword>
<dbReference type="RefSeq" id="WP_176008956.1">
    <property type="nucleotide sequence ID" value="NZ_CP041372.2"/>
</dbReference>
<evidence type="ECO:0000313" key="2">
    <source>
        <dbReference type="Proteomes" id="UP000318138"/>
    </source>
</evidence>
<sequence length="129" mass="14560">MAQQKLEQILQNGMYGTPEIRPEERKLFLGSLAERAHIALTNGQVRKTGMYKEVLTLMEKHKDANLLINGDLTYMSYSNYVQAASKLGVQFTIYNDSKETPLGLVLAAPTAINNQASMFIKDEIFEKEM</sequence>
<gene>
    <name evidence="1" type="ORF">FLK61_29795</name>
</gene>
<organism evidence="1 2">
    <name type="scientific">Paenalkalicoccus suaedae</name>
    <dbReference type="NCBI Taxonomy" id="2592382"/>
    <lineage>
        <taxon>Bacteria</taxon>
        <taxon>Bacillati</taxon>
        <taxon>Bacillota</taxon>
        <taxon>Bacilli</taxon>
        <taxon>Bacillales</taxon>
        <taxon>Bacillaceae</taxon>
        <taxon>Paenalkalicoccus</taxon>
    </lineage>
</organism>
<reference evidence="2" key="1">
    <citation type="submission" date="2019-07" db="EMBL/GenBank/DDBJ databases">
        <title>Bacillus alkalisoli sp. nov. isolated from saline soil.</title>
        <authorList>
            <person name="Sun J.-Q."/>
            <person name="Xu L."/>
        </authorList>
    </citation>
    <scope>NUCLEOTIDE SEQUENCE [LARGE SCALE GENOMIC DNA]</scope>
    <source>
        <strain evidence="2">M4U3P1</strain>
    </source>
</reference>
<dbReference type="PIRSF" id="PIRSF034303">
    <property type="entry name" value="DUF1694"/>
    <property type="match status" value="1"/>
</dbReference>
<dbReference type="InterPro" id="IPR029064">
    <property type="entry name" value="Ribosomal_eL30-like_sf"/>
</dbReference>
<dbReference type="InterPro" id="IPR012543">
    <property type="entry name" value="DUF1694"/>
</dbReference>
<dbReference type="KEGG" id="psua:FLK61_29795"/>
<dbReference type="Pfam" id="PF07997">
    <property type="entry name" value="DUF1694"/>
    <property type="match status" value="1"/>
</dbReference>
<dbReference type="AlphaFoldDB" id="A0A859FCE9"/>
<evidence type="ECO:0000313" key="1">
    <source>
        <dbReference type="EMBL" id="QKS70919.1"/>
    </source>
</evidence>
<dbReference type="Proteomes" id="UP000318138">
    <property type="component" value="Chromosome"/>
</dbReference>
<name>A0A859FCE9_9BACI</name>
<proteinExistence type="predicted"/>
<dbReference type="Gene3D" id="3.30.1330.30">
    <property type="match status" value="1"/>
</dbReference>
<dbReference type="EMBL" id="CP041372">
    <property type="protein sequence ID" value="QKS70919.1"/>
    <property type="molecule type" value="Genomic_DNA"/>
</dbReference>
<dbReference type="SUPFAM" id="SSF160515">
    <property type="entry name" value="YueI-like"/>
    <property type="match status" value="1"/>
</dbReference>